<organism evidence="2 3">
    <name type="scientific">Paraburkholderia piptadeniae</name>
    <dbReference type="NCBI Taxonomy" id="1701573"/>
    <lineage>
        <taxon>Bacteria</taxon>
        <taxon>Pseudomonadati</taxon>
        <taxon>Pseudomonadota</taxon>
        <taxon>Betaproteobacteria</taxon>
        <taxon>Burkholderiales</taxon>
        <taxon>Burkholderiaceae</taxon>
        <taxon>Paraburkholderia</taxon>
    </lineage>
</organism>
<evidence type="ECO:0000256" key="1">
    <source>
        <dbReference type="SAM" id="MobiDB-lite"/>
    </source>
</evidence>
<keyword evidence="3" id="KW-1185">Reference proteome</keyword>
<sequence length="60" mass="6647">MAKYGARSDMPTLILNPHTGQGRHPVVDRWKNTPAIMMSEKEHGHCARLSCSFDADVPAI</sequence>
<evidence type="ECO:0000313" key="3">
    <source>
        <dbReference type="Proteomes" id="UP000195569"/>
    </source>
</evidence>
<gene>
    <name evidence="2" type="ORF">BN2476_1090009</name>
</gene>
<name>A0A1N7SUV4_9BURK</name>
<dbReference type="EMBL" id="CYGY02000109">
    <property type="protein sequence ID" value="SIT51189.1"/>
    <property type="molecule type" value="Genomic_DNA"/>
</dbReference>
<reference evidence="2" key="1">
    <citation type="submission" date="2016-12" db="EMBL/GenBank/DDBJ databases">
        <authorList>
            <person name="Moulin L."/>
        </authorList>
    </citation>
    <scope>NUCLEOTIDE SEQUENCE [LARGE SCALE GENOMIC DNA]</scope>
    <source>
        <strain evidence="2">STM 7183</strain>
    </source>
</reference>
<proteinExistence type="predicted"/>
<comment type="caution">
    <text evidence="2">The sequence shown here is derived from an EMBL/GenBank/DDBJ whole genome shotgun (WGS) entry which is preliminary data.</text>
</comment>
<evidence type="ECO:0000313" key="2">
    <source>
        <dbReference type="EMBL" id="SIT51189.1"/>
    </source>
</evidence>
<dbReference type="AlphaFoldDB" id="A0A1N7SUV4"/>
<feature type="region of interest" description="Disordered" evidence="1">
    <location>
        <begin position="1"/>
        <end position="26"/>
    </location>
</feature>
<dbReference type="Proteomes" id="UP000195569">
    <property type="component" value="Unassembled WGS sequence"/>
</dbReference>
<protein>
    <submittedName>
        <fullName evidence="2">Uncharacterized protein</fullName>
    </submittedName>
</protein>
<accession>A0A1N7SUV4</accession>